<feature type="compositionally biased region" description="Low complexity" evidence="3">
    <location>
        <begin position="65"/>
        <end position="81"/>
    </location>
</feature>
<dbReference type="InterPro" id="IPR005202">
    <property type="entry name" value="TF_GRAS"/>
</dbReference>
<evidence type="ECO:0000256" key="1">
    <source>
        <dbReference type="ARBA" id="ARBA00023015"/>
    </source>
</evidence>
<reference evidence="4" key="1">
    <citation type="submission" date="2020-06" db="EMBL/GenBank/DDBJ databases">
        <title>WGS assembly of Ceratodon purpureus strain R40.</title>
        <authorList>
            <person name="Carey S.B."/>
            <person name="Jenkins J."/>
            <person name="Shu S."/>
            <person name="Lovell J.T."/>
            <person name="Sreedasyam A."/>
            <person name="Maumus F."/>
            <person name="Tiley G.P."/>
            <person name="Fernandez-Pozo N."/>
            <person name="Barry K."/>
            <person name="Chen C."/>
            <person name="Wang M."/>
            <person name="Lipzen A."/>
            <person name="Daum C."/>
            <person name="Saski C.A."/>
            <person name="Payton A.C."/>
            <person name="Mcbreen J.C."/>
            <person name="Conrad R.E."/>
            <person name="Kollar L.M."/>
            <person name="Olsson S."/>
            <person name="Huttunen S."/>
            <person name="Landis J.B."/>
            <person name="Wickett N.J."/>
            <person name="Johnson M.G."/>
            <person name="Rensing S.A."/>
            <person name="Grimwood J."/>
            <person name="Schmutz J."/>
            <person name="Mcdaniel S.F."/>
        </authorList>
    </citation>
    <scope>NUCLEOTIDE SEQUENCE</scope>
    <source>
        <strain evidence="4">R40</strain>
    </source>
</reference>
<keyword evidence="5" id="KW-1185">Reference proteome</keyword>
<feature type="compositionally biased region" description="Polar residues" evidence="3">
    <location>
        <begin position="54"/>
        <end position="64"/>
    </location>
</feature>
<evidence type="ECO:0000256" key="3">
    <source>
        <dbReference type="SAM" id="MobiDB-lite"/>
    </source>
</evidence>
<evidence type="ECO:0000313" key="4">
    <source>
        <dbReference type="EMBL" id="KAG0582623.1"/>
    </source>
</evidence>
<accession>A0A8T0IJI8</accession>
<name>A0A8T0IJI8_CERPU</name>
<gene>
    <name evidence="4" type="ORF">KC19_3G073500</name>
</gene>
<dbReference type="Proteomes" id="UP000822688">
    <property type="component" value="Chromosome 3"/>
</dbReference>
<organism evidence="4 5">
    <name type="scientific">Ceratodon purpureus</name>
    <name type="common">Fire moss</name>
    <name type="synonym">Dicranum purpureum</name>
    <dbReference type="NCBI Taxonomy" id="3225"/>
    <lineage>
        <taxon>Eukaryota</taxon>
        <taxon>Viridiplantae</taxon>
        <taxon>Streptophyta</taxon>
        <taxon>Embryophyta</taxon>
        <taxon>Bryophyta</taxon>
        <taxon>Bryophytina</taxon>
        <taxon>Bryopsida</taxon>
        <taxon>Dicranidae</taxon>
        <taxon>Pseudoditrichales</taxon>
        <taxon>Ditrichaceae</taxon>
        <taxon>Ceratodon</taxon>
    </lineage>
</organism>
<feature type="region of interest" description="Disordered" evidence="3">
    <location>
        <begin position="1"/>
        <end position="90"/>
    </location>
</feature>
<keyword evidence="2" id="KW-0804">Transcription</keyword>
<protein>
    <submittedName>
        <fullName evidence="4">Uncharacterized protein</fullName>
    </submittedName>
</protein>
<comment type="caution">
    <text evidence="4">The sequence shown here is derived from an EMBL/GenBank/DDBJ whole genome shotgun (WGS) entry which is preliminary data.</text>
</comment>
<proteinExistence type="predicted"/>
<feature type="compositionally biased region" description="Polar residues" evidence="3">
    <location>
        <begin position="229"/>
        <end position="252"/>
    </location>
</feature>
<dbReference type="PROSITE" id="PS50985">
    <property type="entry name" value="GRAS"/>
    <property type="match status" value="1"/>
</dbReference>
<evidence type="ECO:0000313" key="5">
    <source>
        <dbReference type="Proteomes" id="UP000822688"/>
    </source>
</evidence>
<dbReference type="AlphaFoldDB" id="A0A8T0IJI8"/>
<feature type="region of interest" description="Disordered" evidence="3">
    <location>
        <begin position="229"/>
        <end position="273"/>
    </location>
</feature>
<dbReference type="EMBL" id="CM026423">
    <property type="protein sequence ID" value="KAG0582623.1"/>
    <property type="molecule type" value="Genomic_DNA"/>
</dbReference>
<dbReference type="Pfam" id="PF03514">
    <property type="entry name" value="GRAS"/>
    <property type="match status" value="1"/>
</dbReference>
<keyword evidence="1" id="KW-0805">Transcription regulation</keyword>
<dbReference type="PANTHER" id="PTHR31636">
    <property type="entry name" value="OSJNBA0084A10.13 PROTEIN-RELATED"/>
    <property type="match status" value="1"/>
</dbReference>
<evidence type="ECO:0000256" key="2">
    <source>
        <dbReference type="ARBA" id="ARBA00023163"/>
    </source>
</evidence>
<sequence length="645" mass="70636">MAATHATNKRPCASTNPLPELTASKRWKSMEPPPATQPGGGQEFDLRVKILQQAEPTSVLDLQTSPGRSSSTSSTSLSSGDDSPHSAISNNSRAANFETSLQVEEQHVDIANWMDCMALPEFEECGRHLEEVLTSDIGDLDFDFELTSLDSANVVEVDHSSVSCFPCFPSLLSEFLGDVDEEPLLLPESFHDAQRLQELDESLSSMLSCEVTRSDTGVPTTAELVKLVESQSCEEPGRTSKNGKQGTHNQVHASHHSRSESWGSTSEVTPAPEPEECGLQLVHLLLACAEAIEKSDFATAKPILTQLRHVSNPYGDPMQRIALYFGEALSDRLANVAPSLPPHSPSDSKLAYQAFYKVLPFAKFSHVTANQTIYEAVVHSSHVHVVDLDIQQGLQWPCFIQSLAMRPGGSPHLRISAVGTNAVALQTTKRRLSEFAEALSVPFEFTPVLSTLENLSPAALNLRPKEDLAINCSQVLHTLAGDDSSLLSNLLAMFRSLNPNVVTLLEVEANHNQPSFLTRFVEALHHYCALFDSLEGALSRDSNDRFHIESTAFAAEIKDIVALKGNNRRSRHLKSETWRGLFLKAGFQASAFSSYTIQQAQMLLEFLTKPVQANSPMPYKLSEESTALILGWQDTPVMGVSAWSC</sequence>